<accession>A0ABV9PVD4</accession>
<sequence length="175" mass="19562">MDVEPEPGVPDNRDWTIVLDGGCDECGYRPLDPLTTDERLAAVAERWAVVLARPDVATRPAPRVWSPLEYAGHSRDLIEVLGDRLAAMLEADNPTYADFDGEAAVREREYWRARAASLAGQLVRHTGRTREILGRVGDADWDRTGRRGDGYVFTVATLCQYIVHDVEHHLHDVDG</sequence>
<comment type="caution">
    <text evidence="2">The sequence shown here is derived from an EMBL/GenBank/DDBJ whole genome shotgun (WGS) entry which is preliminary data.</text>
</comment>
<name>A0ABV9PVD4_9ACTN</name>
<gene>
    <name evidence="2" type="ORF">ACFO7U_16245</name>
</gene>
<dbReference type="RefSeq" id="WP_344993521.1">
    <property type="nucleotide sequence ID" value="NZ_BAABCD010000021.1"/>
</dbReference>
<dbReference type="InterPro" id="IPR034660">
    <property type="entry name" value="DinB/YfiT-like"/>
</dbReference>
<evidence type="ECO:0000313" key="2">
    <source>
        <dbReference type="EMBL" id="MFC4756325.1"/>
    </source>
</evidence>
<keyword evidence="3" id="KW-1185">Reference proteome</keyword>
<dbReference type="InterPro" id="IPR024775">
    <property type="entry name" value="DinB-like"/>
</dbReference>
<dbReference type="Proteomes" id="UP001595836">
    <property type="component" value="Unassembled WGS sequence"/>
</dbReference>
<dbReference type="Gene3D" id="1.20.120.450">
    <property type="entry name" value="dinb family like domain"/>
    <property type="match status" value="1"/>
</dbReference>
<feature type="domain" description="DinB-like" evidence="1">
    <location>
        <begin position="55"/>
        <end position="171"/>
    </location>
</feature>
<dbReference type="EMBL" id="JBHSHP010000059">
    <property type="protein sequence ID" value="MFC4756325.1"/>
    <property type="molecule type" value="Genomic_DNA"/>
</dbReference>
<protein>
    <submittedName>
        <fullName evidence="2">DinB family protein</fullName>
    </submittedName>
</protein>
<reference evidence="3" key="1">
    <citation type="journal article" date="2019" name="Int. J. Syst. Evol. Microbiol.">
        <title>The Global Catalogue of Microorganisms (GCM) 10K type strain sequencing project: providing services to taxonomists for standard genome sequencing and annotation.</title>
        <authorList>
            <consortium name="The Broad Institute Genomics Platform"/>
            <consortium name="The Broad Institute Genome Sequencing Center for Infectious Disease"/>
            <person name="Wu L."/>
            <person name="Ma J."/>
        </authorList>
    </citation>
    <scope>NUCLEOTIDE SEQUENCE [LARGE SCALE GENOMIC DNA]</scope>
    <source>
        <strain evidence="3">JCM 11882</strain>
    </source>
</reference>
<evidence type="ECO:0000259" key="1">
    <source>
        <dbReference type="Pfam" id="PF12867"/>
    </source>
</evidence>
<organism evidence="2 3">
    <name type="scientific">Dietzia aurantiaca</name>
    <dbReference type="NCBI Taxonomy" id="983873"/>
    <lineage>
        <taxon>Bacteria</taxon>
        <taxon>Bacillati</taxon>
        <taxon>Actinomycetota</taxon>
        <taxon>Actinomycetes</taxon>
        <taxon>Mycobacteriales</taxon>
        <taxon>Dietziaceae</taxon>
        <taxon>Dietzia</taxon>
    </lineage>
</organism>
<dbReference type="Pfam" id="PF12867">
    <property type="entry name" value="DinB_2"/>
    <property type="match status" value="1"/>
</dbReference>
<proteinExistence type="predicted"/>
<evidence type="ECO:0000313" key="3">
    <source>
        <dbReference type="Proteomes" id="UP001595836"/>
    </source>
</evidence>
<dbReference type="SUPFAM" id="SSF109854">
    <property type="entry name" value="DinB/YfiT-like putative metalloenzymes"/>
    <property type="match status" value="1"/>
</dbReference>